<sequence>MTFAYVEVKTKYIECKYSKICTNSRLEVKIGEHTSLQHHESHILSTLGSSYKMMGSWRVMSTTRSNLEEKNSAQPPAMLYRTECRMIKGQKKKE</sequence>
<feature type="non-terminal residue" evidence="1">
    <location>
        <position position="1"/>
    </location>
</feature>
<gene>
    <name evidence="1" type="ORF">CR513_27166</name>
</gene>
<name>A0A371GK79_MUCPR</name>
<evidence type="ECO:0000313" key="2">
    <source>
        <dbReference type="Proteomes" id="UP000257109"/>
    </source>
</evidence>
<accession>A0A371GK79</accession>
<dbReference type="AlphaFoldDB" id="A0A371GK79"/>
<proteinExistence type="predicted"/>
<dbReference type="Proteomes" id="UP000257109">
    <property type="component" value="Unassembled WGS sequence"/>
</dbReference>
<reference evidence="1" key="1">
    <citation type="submission" date="2018-05" db="EMBL/GenBank/DDBJ databases">
        <title>Draft genome of Mucuna pruriens seed.</title>
        <authorList>
            <person name="Nnadi N.E."/>
            <person name="Vos R."/>
            <person name="Hasami M.H."/>
            <person name="Devisetty U.K."/>
            <person name="Aguiy J.C."/>
        </authorList>
    </citation>
    <scope>NUCLEOTIDE SEQUENCE [LARGE SCALE GENOMIC DNA]</scope>
    <source>
        <strain evidence="1">JCA_2017</strain>
    </source>
</reference>
<keyword evidence="2" id="KW-1185">Reference proteome</keyword>
<dbReference type="EMBL" id="QJKJ01005250">
    <property type="protein sequence ID" value="RDX90926.1"/>
    <property type="molecule type" value="Genomic_DNA"/>
</dbReference>
<comment type="caution">
    <text evidence="1">The sequence shown here is derived from an EMBL/GenBank/DDBJ whole genome shotgun (WGS) entry which is preliminary data.</text>
</comment>
<evidence type="ECO:0000313" key="1">
    <source>
        <dbReference type="EMBL" id="RDX90926.1"/>
    </source>
</evidence>
<organism evidence="1 2">
    <name type="scientific">Mucuna pruriens</name>
    <name type="common">Velvet bean</name>
    <name type="synonym">Dolichos pruriens</name>
    <dbReference type="NCBI Taxonomy" id="157652"/>
    <lineage>
        <taxon>Eukaryota</taxon>
        <taxon>Viridiplantae</taxon>
        <taxon>Streptophyta</taxon>
        <taxon>Embryophyta</taxon>
        <taxon>Tracheophyta</taxon>
        <taxon>Spermatophyta</taxon>
        <taxon>Magnoliopsida</taxon>
        <taxon>eudicotyledons</taxon>
        <taxon>Gunneridae</taxon>
        <taxon>Pentapetalae</taxon>
        <taxon>rosids</taxon>
        <taxon>fabids</taxon>
        <taxon>Fabales</taxon>
        <taxon>Fabaceae</taxon>
        <taxon>Papilionoideae</taxon>
        <taxon>50 kb inversion clade</taxon>
        <taxon>NPAAA clade</taxon>
        <taxon>indigoferoid/millettioid clade</taxon>
        <taxon>Phaseoleae</taxon>
        <taxon>Mucuna</taxon>
    </lineage>
</organism>
<feature type="non-terminal residue" evidence="1">
    <location>
        <position position="94"/>
    </location>
</feature>
<protein>
    <submittedName>
        <fullName evidence="1">Uncharacterized protein</fullName>
    </submittedName>
</protein>